<dbReference type="RefSeq" id="WP_146958100.1">
    <property type="nucleotide sequence ID" value="NZ_CP042467.1"/>
</dbReference>
<protein>
    <submittedName>
        <fullName evidence="4">GNAT family N-acetyltransferase</fullName>
    </submittedName>
</protein>
<dbReference type="GO" id="GO:0016747">
    <property type="term" value="F:acyltransferase activity, transferring groups other than amino-acyl groups"/>
    <property type="evidence" value="ECO:0007669"/>
    <property type="project" value="InterPro"/>
</dbReference>
<dbReference type="PROSITE" id="PS51186">
    <property type="entry name" value="GNAT"/>
    <property type="match status" value="1"/>
</dbReference>
<keyword evidence="1 4" id="KW-0808">Transferase</keyword>
<keyword evidence="5" id="KW-1185">Reference proteome</keyword>
<evidence type="ECO:0000256" key="1">
    <source>
        <dbReference type="ARBA" id="ARBA00022679"/>
    </source>
</evidence>
<reference evidence="4 5" key="1">
    <citation type="submission" date="2019-08" db="EMBL/GenBank/DDBJ databases">
        <authorList>
            <person name="Liang Q."/>
        </authorList>
    </citation>
    <scope>NUCLEOTIDE SEQUENCE [LARGE SCALE GENOMIC DNA]</scope>
    <source>
        <strain evidence="4 5">V1718</strain>
    </source>
</reference>
<name>A0A5B8XLC2_9DELT</name>
<keyword evidence="2" id="KW-0012">Acyltransferase</keyword>
<dbReference type="Proteomes" id="UP000321595">
    <property type="component" value="Chromosome"/>
</dbReference>
<evidence type="ECO:0000259" key="3">
    <source>
        <dbReference type="PROSITE" id="PS51186"/>
    </source>
</evidence>
<dbReference type="Gene3D" id="3.40.630.30">
    <property type="match status" value="1"/>
</dbReference>
<dbReference type="EMBL" id="CP042467">
    <property type="protein sequence ID" value="QED26560.1"/>
    <property type="molecule type" value="Genomic_DNA"/>
</dbReference>
<dbReference type="AlphaFoldDB" id="A0A5B8XLC2"/>
<dbReference type="CDD" id="cd04301">
    <property type="entry name" value="NAT_SF"/>
    <property type="match status" value="1"/>
</dbReference>
<gene>
    <name evidence="4" type="ORF">FRD01_04720</name>
</gene>
<dbReference type="InterPro" id="IPR016181">
    <property type="entry name" value="Acyl_CoA_acyltransferase"/>
</dbReference>
<evidence type="ECO:0000313" key="5">
    <source>
        <dbReference type="Proteomes" id="UP000321595"/>
    </source>
</evidence>
<evidence type="ECO:0000313" key="4">
    <source>
        <dbReference type="EMBL" id="QED26560.1"/>
    </source>
</evidence>
<sequence>MKWTQFAKSLFPGSGPEIRPMTAADLEEALRIIRLHDSDDYRAAKRAFHDTRFDLAEDVTLHLVLVDQESKEPVGVSGYFVEDSEARGIYWLGWTYVNPFHRGKGYGAMLLHTVIRGVKRFGARKLYLSTSSLPEYEAARAFYARFGFVEEGRLVDYFTQGEDKIIMGLEI</sequence>
<dbReference type="InterPro" id="IPR000182">
    <property type="entry name" value="GNAT_dom"/>
</dbReference>
<accession>A0A5B8XLC2</accession>
<dbReference type="Pfam" id="PF00583">
    <property type="entry name" value="Acetyltransf_1"/>
    <property type="match status" value="1"/>
</dbReference>
<proteinExistence type="predicted"/>
<feature type="domain" description="N-acetyltransferase" evidence="3">
    <location>
        <begin position="16"/>
        <end position="171"/>
    </location>
</feature>
<dbReference type="OrthoDB" id="9789603at2"/>
<dbReference type="KEGG" id="bbae:FRD01_04720"/>
<dbReference type="PANTHER" id="PTHR43420">
    <property type="entry name" value="ACETYLTRANSFERASE"/>
    <property type="match status" value="1"/>
</dbReference>
<dbReference type="SUPFAM" id="SSF55729">
    <property type="entry name" value="Acyl-CoA N-acyltransferases (Nat)"/>
    <property type="match status" value="1"/>
</dbReference>
<dbReference type="InterPro" id="IPR050680">
    <property type="entry name" value="YpeA/RimI_acetyltransf"/>
</dbReference>
<evidence type="ECO:0000256" key="2">
    <source>
        <dbReference type="ARBA" id="ARBA00023315"/>
    </source>
</evidence>
<organism evidence="4 5">
    <name type="scientific">Microvenator marinus</name>
    <dbReference type="NCBI Taxonomy" id="2600177"/>
    <lineage>
        <taxon>Bacteria</taxon>
        <taxon>Deltaproteobacteria</taxon>
        <taxon>Bradymonadales</taxon>
        <taxon>Microvenatoraceae</taxon>
        <taxon>Microvenator</taxon>
    </lineage>
</organism>